<sequence>MIVRNHLCLVTLCCLALSAARAVAADGSSFSHKDWDLVCDNTLTCRAAGYSPEGTEQAASVLLMRKAGPGTPLDNRVRLAESEDGQSAGDAPQLMVANQSLGMLQPADDDAWLMNGRQLDAFMAALHSGSAIGFRDARGTYPLSGAGSSAVLLKMDDLQGRVGTRGALIRPGTRDESGVRQPNPATVVAKAPVADKESRAMTADEIARIKPNLISRIEASGDCDDEWMGEHWYFARLDDRYGLVGASCWRGAYNSGDIWFVIDNENHEPVQLVTTGATSYQQGSLELYQKGRGLGDCIRFSSWTWNGQRFVASSDGDTGRCMMIRPGGAWTLPTLVTRQVQR</sequence>
<dbReference type="Proteomes" id="UP000302163">
    <property type="component" value="Chromosome"/>
</dbReference>
<dbReference type="AlphaFoldDB" id="A0A4V1G734"/>
<dbReference type="RefSeq" id="WP_138093326.1">
    <property type="nucleotide sequence ID" value="NZ_CP040428.1"/>
</dbReference>
<dbReference type="KEGG" id="izh:FEM41_00645"/>
<gene>
    <name evidence="2" type="ORF">FEM41_00645</name>
</gene>
<dbReference type="EMBL" id="CP040428">
    <property type="protein sequence ID" value="QCT18257.1"/>
    <property type="molecule type" value="Genomic_DNA"/>
</dbReference>
<evidence type="ECO:0000313" key="3">
    <source>
        <dbReference type="Proteomes" id="UP000302163"/>
    </source>
</evidence>
<accession>A0A4V1G734</accession>
<keyword evidence="1" id="KW-0732">Signal</keyword>
<dbReference type="InterPro" id="IPR009560">
    <property type="entry name" value="DUF1176"/>
</dbReference>
<evidence type="ECO:0000313" key="2">
    <source>
        <dbReference type="EMBL" id="QCT18257.1"/>
    </source>
</evidence>
<protein>
    <submittedName>
        <fullName evidence="2">DUF1176 domain-containing protein</fullName>
    </submittedName>
</protein>
<dbReference type="OrthoDB" id="6183301at2"/>
<organism evidence="2 3">
    <name type="scientific">Jejubacter calystegiae</name>
    <dbReference type="NCBI Taxonomy" id="2579935"/>
    <lineage>
        <taxon>Bacteria</taxon>
        <taxon>Pseudomonadati</taxon>
        <taxon>Pseudomonadota</taxon>
        <taxon>Gammaproteobacteria</taxon>
        <taxon>Enterobacterales</taxon>
        <taxon>Enterobacteriaceae</taxon>
        <taxon>Jejubacter</taxon>
    </lineage>
</organism>
<evidence type="ECO:0000256" key="1">
    <source>
        <dbReference type="SAM" id="SignalP"/>
    </source>
</evidence>
<keyword evidence="3" id="KW-1185">Reference proteome</keyword>
<dbReference type="Pfam" id="PF06674">
    <property type="entry name" value="DUF1176"/>
    <property type="match status" value="1"/>
</dbReference>
<reference evidence="2 3" key="1">
    <citation type="submission" date="2019-05" db="EMBL/GenBank/DDBJ databases">
        <title>Complete genome sequence of Izhakiella calystegiae KSNA2, an endophyte isolated from beach morning glory (Calystegia soldanella).</title>
        <authorList>
            <person name="Jiang L."/>
            <person name="Jeong J.C."/>
            <person name="Kim C.Y."/>
            <person name="Kim D.H."/>
            <person name="Kim S.W."/>
            <person name="Lee j."/>
        </authorList>
    </citation>
    <scope>NUCLEOTIDE SEQUENCE [LARGE SCALE GENOMIC DNA]</scope>
    <source>
        <strain evidence="2 3">KSNA2</strain>
    </source>
</reference>
<name>A0A4V1G734_9ENTR</name>
<proteinExistence type="predicted"/>
<feature type="chain" id="PRO_5020369749" evidence="1">
    <location>
        <begin position="25"/>
        <end position="342"/>
    </location>
</feature>
<feature type="signal peptide" evidence="1">
    <location>
        <begin position="1"/>
        <end position="24"/>
    </location>
</feature>